<keyword evidence="6" id="KW-1185">Reference proteome</keyword>
<keyword evidence="3" id="KW-0804">Transcription</keyword>
<dbReference type="SUPFAM" id="SSF50104">
    <property type="entry name" value="Translation proteins SH3-like domain"/>
    <property type="match status" value="1"/>
</dbReference>
<evidence type="ECO:0000256" key="1">
    <source>
        <dbReference type="ARBA" id="ARBA00022814"/>
    </source>
</evidence>
<gene>
    <name evidence="5" type="ORF">WG900_07405</name>
</gene>
<dbReference type="Proteomes" id="UP001379235">
    <property type="component" value="Unassembled WGS sequence"/>
</dbReference>
<comment type="caution">
    <text evidence="5">The sequence shown here is derived from an EMBL/GenBank/DDBJ whole genome shotgun (WGS) entry which is preliminary data.</text>
</comment>
<dbReference type="InterPro" id="IPR006645">
    <property type="entry name" value="NGN-like_dom"/>
</dbReference>
<dbReference type="InterPro" id="IPR008991">
    <property type="entry name" value="Translation_prot_SH3-like_sf"/>
</dbReference>
<dbReference type="CDD" id="cd06091">
    <property type="entry name" value="KOW_NusG"/>
    <property type="match status" value="1"/>
</dbReference>
<evidence type="ECO:0000256" key="3">
    <source>
        <dbReference type="ARBA" id="ARBA00023163"/>
    </source>
</evidence>
<keyword evidence="1" id="KW-0889">Transcription antitermination</keyword>
<dbReference type="RefSeq" id="WP_339965972.1">
    <property type="nucleotide sequence ID" value="NZ_JBBHJY010000002.1"/>
</dbReference>
<organism evidence="5 6">
    <name type="scientific">Novosphingobium aquae</name>
    <dbReference type="NCBI Taxonomy" id="3133435"/>
    <lineage>
        <taxon>Bacteria</taxon>
        <taxon>Pseudomonadati</taxon>
        <taxon>Pseudomonadota</taxon>
        <taxon>Alphaproteobacteria</taxon>
        <taxon>Sphingomonadales</taxon>
        <taxon>Sphingomonadaceae</taxon>
        <taxon>Novosphingobium</taxon>
    </lineage>
</organism>
<dbReference type="InterPro" id="IPR036735">
    <property type="entry name" value="NGN_dom_sf"/>
</dbReference>
<dbReference type="EMBL" id="JBBHJY010000002">
    <property type="protein sequence ID" value="MEJ6009741.1"/>
    <property type="molecule type" value="Genomic_DNA"/>
</dbReference>
<reference evidence="5 6" key="1">
    <citation type="submission" date="2024-03" db="EMBL/GenBank/DDBJ databases">
        <authorList>
            <person name="Jo J.-H."/>
        </authorList>
    </citation>
    <scope>NUCLEOTIDE SEQUENCE [LARGE SCALE GENOMIC DNA]</scope>
    <source>
        <strain evidence="5 6">AS3R-12</strain>
    </source>
</reference>
<dbReference type="Pfam" id="PF02357">
    <property type="entry name" value="NusG"/>
    <property type="match status" value="1"/>
</dbReference>
<feature type="domain" description="NusG-like N-terminal" evidence="4">
    <location>
        <begin position="1"/>
        <end position="104"/>
    </location>
</feature>
<dbReference type="InterPro" id="IPR043425">
    <property type="entry name" value="NusG-like"/>
</dbReference>
<evidence type="ECO:0000259" key="4">
    <source>
        <dbReference type="SMART" id="SM00738"/>
    </source>
</evidence>
<protein>
    <submittedName>
        <fullName evidence="5">Transcription termination/antitermination NusG family protein</fullName>
    </submittedName>
</protein>
<accession>A0ABU8S854</accession>
<dbReference type="PANTHER" id="PTHR30265:SF7">
    <property type="entry name" value="TRANSCRIPTION ANTITERMINATION PROTEIN RFAH"/>
    <property type="match status" value="1"/>
</dbReference>
<name>A0ABU8S854_9SPHN</name>
<dbReference type="Gene3D" id="3.30.70.940">
    <property type="entry name" value="NusG, N-terminal domain"/>
    <property type="match status" value="1"/>
</dbReference>
<evidence type="ECO:0000313" key="5">
    <source>
        <dbReference type="EMBL" id="MEJ6009741.1"/>
    </source>
</evidence>
<keyword evidence="2" id="KW-0805">Transcription regulation</keyword>
<proteinExistence type="predicted"/>
<dbReference type="SUPFAM" id="SSF82679">
    <property type="entry name" value="N-utilization substance G protein NusG, N-terminal domain"/>
    <property type="match status" value="1"/>
</dbReference>
<sequence length="168" mass="18780">MKRWYAVQSQPRKEKLAEQQLQNQGFSTFCPRQRRSRRIGKKVLPVIEAYFPNYLFVELDIEREQWRSVNGTIGVARLVALGSRGSPAPTPLPLGFIEQLRTLADVDAVVRFDEQFKAGDKVRIMSGPFADLCGTIECAPPGERVTILMQLLSESTKVSVSRASVLGA</sequence>
<dbReference type="SMART" id="SM00738">
    <property type="entry name" value="NGN"/>
    <property type="match status" value="1"/>
</dbReference>
<evidence type="ECO:0000256" key="2">
    <source>
        <dbReference type="ARBA" id="ARBA00023015"/>
    </source>
</evidence>
<dbReference type="PANTHER" id="PTHR30265">
    <property type="entry name" value="RHO-INTERACTING TRANSCRIPTION TERMINATION FACTOR NUSG"/>
    <property type="match status" value="1"/>
</dbReference>
<dbReference type="CDD" id="cd09892">
    <property type="entry name" value="NGN_SP_RfaH"/>
    <property type="match status" value="1"/>
</dbReference>
<evidence type="ECO:0000313" key="6">
    <source>
        <dbReference type="Proteomes" id="UP001379235"/>
    </source>
</evidence>